<dbReference type="Pfam" id="PF10983">
    <property type="entry name" value="DUF2793"/>
    <property type="match status" value="1"/>
</dbReference>
<dbReference type="InterPro" id="IPR021251">
    <property type="entry name" value="DUF2793"/>
</dbReference>
<sequence>MPTPRLNLPYIVQSQASKEVTHNSALNTIDLLVQAAVADRDLAAPPGSPAPGDAYIVGPAATGAWAGQDGKLAAWYGTAWVFAGPRAGFIAYVADENVLVIHDGVGWVGLGLALALTIADTAGLQDALDGKVAKAGDTLSGALTVSVPGGNGFLEARGETGANLFTTRYSSDTAAPTFLTSKARGTIAAPAAVLQNDLAGEYRMRAAYNGTPSFRNAVGLRGVVTEPTPSGGNMGTRLEIHVTPVGGTSYSEILRLEHASGLSLFGANPVVDQNRHHRLRAYTVATLPAAAASPQGLIYVSDGTSNKRLAVSDGSNWRWPDGAAVS</sequence>
<proteinExistence type="predicted"/>
<dbReference type="OrthoDB" id="564699at2"/>
<dbReference type="EMBL" id="QYUK01000008">
    <property type="protein sequence ID" value="RJF94569.1"/>
    <property type="molecule type" value="Genomic_DNA"/>
</dbReference>
<evidence type="ECO:0000313" key="1">
    <source>
        <dbReference type="EMBL" id="RJF94569.1"/>
    </source>
</evidence>
<dbReference type="AlphaFoldDB" id="A0A418WTT6"/>
<comment type="caution">
    <text evidence="1">The sequence shown here is derived from an EMBL/GenBank/DDBJ whole genome shotgun (WGS) entry which is preliminary data.</text>
</comment>
<reference evidence="1 2" key="1">
    <citation type="submission" date="2018-09" db="EMBL/GenBank/DDBJ databases">
        <authorList>
            <person name="Zhu H."/>
        </authorList>
    </citation>
    <scope>NUCLEOTIDE SEQUENCE [LARGE SCALE GENOMIC DNA]</scope>
    <source>
        <strain evidence="1 2">K1W22B-8</strain>
    </source>
</reference>
<dbReference type="RefSeq" id="WP_119775762.1">
    <property type="nucleotide sequence ID" value="NZ_QYUK01000008.1"/>
</dbReference>
<name>A0A418WTT6_9PROT</name>
<dbReference type="Proteomes" id="UP000284605">
    <property type="component" value="Unassembled WGS sequence"/>
</dbReference>
<protein>
    <submittedName>
        <fullName evidence="1">DUF2793 domain-containing protein</fullName>
    </submittedName>
</protein>
<accession>A0A418WTT6</accession>
<gene>
    <name evidence="1" type="ORF">D3874_01660</name>
</gene>
<keyword evidence="2" id="KW-1185">Reference proteome</keyword>
<organism evidence="1 2">
    <name type="scientific">Oleomonas cavernae</name>
    <dbReference type="NCBI Taxonomy" id="2320859"/>
    <lineage>
        <taxon>Bacteria</taxon>
        <taxon>Pseudomonadati</taxon>
        <taxon>Pseudomonadota</taxon>
        <taxon>Alphaproteobacteria</taxon>
        <taxon>Acetobacterales</taxon>
        <taxon>Acetobacteraceae</taxon>
        <taxon>Oleomonas</taxon>
    </lineage>
</organism>
<evidence type="ECO:0000313" key="2">
    <source>
        <dbReference type="Proteomes" id="UP000284605"/>
    </source>
</evidence>